<feature type="transmembrane region" description="Helical" evidence="5">
    <location>
        <begin position="167"/>
        <end position="186"/>
    </location>
</feature>
<dbReference type="InterPro" id="IPR004710">
    <property type="entry name" value="Bilac:Na_transpt"/>
</dbReference>
<organism evidence="6">
    <name type="scientific">uncultured Solirubrobacteraceae bacterium</name>
    <dbReference type="NCBI Taxonomy" id="1162706"/>
    <lineage>
        <taxon>Bacteria</taxon>
        <taxon>Bacillati</taxon>
        <taxon>Actinomycetota</taxon>
        <taxon>Thermoleophilia</taxon>
        <taxon>Solirubrobacterales</taxon>
        <taxon>Solirubrobacteraceae</taxon>
        <taxon>environmental samples</taxon>
    </lineage>
</organism>
<gene>
    <name evidence="6" type="ORF">AVDCRST_MAG85-3540</name>
</gene>
<dbReference type="SUPFAM" id="SSF55961">
    <property type="entry name" value="Bet v1-like"/>
    <property type="match status" value="1"/>
</dbReference>
<dbReference type="InterPro" id="IPR023393">
    <property type="entry name" value="START-like_dom_sf"/>
</dbReference>
<feature type="transmembrane region" description="Helical" evidence="5">
    <location>
        <begin position="6"/>
        <end position="25"/>
    </location>
</feature>
<keyword evidence="3 5" id="KW-1133">Transmembrane helix</keyword>
<dbReference type="GO" id="GO:0016020">
    <property type="term" value="C:membrane"/>
    <property type="evidence" value="ECO:0007669"/>
    <property type="project" value="UniProtKB-SubCell"/>
</dbReference>
<dbReference type="Gene3D" id="1.20.1530.20">
    <property type="match status" value="1"/>
</dbReference>
<dbReference type="EMBL" id="CADCVT010000392">
    <property type="protein sequence ID" value="CAA9529480.1"/>
    <property type="molecule type" value="Genomic_DNA"/>
</dbReference>
<dbReference type="PANTHER" id="PTHR10361">
    <property type="entry name" value="SODIUM-BILE ACID COTRANSPORTER"/>
    <property type="match status" value="1"/>
</dbReference>
<feature type="transmembrane region" description="Helical" evidence="5">
    <location>
        <begin position="253"/>
        <end position="272"/>
    </location>
</feature>
<dbReference type="AlphaFoldDB" id="A0A6J4TQL3"/>
<evidence type="ECO:0000313" key="6">
    <source>
        <dbReference type="EMBL" id="CAA9529480.1"/>
    </source>
</evidence>
<keyword evidence="2 5" id="KW-0812">Transmembrane</keyword>
<name>A0A6J4TQL3_9ACTN</name>
<accession>A0A6J4TQL3</accession>
<comment type="subcellular location">
    <subcellularLocation>
        <location evidence="1">Membrane</location>
        <topology evidence="1">Multi-pass membrane protein</topology>
    </subcellularLocation>
</comment>
<proteinExistence type="predicted"/>
<dbReference type="Gene3D" id="3.30.530.20">
    <property type="match status" value="1"/>
</dbReference>
<dbReference type="Pfam" id="PF01758">
    <property type="entry name" value="SBF"/>
    <property type="match status" value="1"/>
</dbReference>
<keyword evidence="4 5" id="KW-0472">Membrane</keyword>
<feature type="transmembrane region" description="Helical" evidence="5">
    <location>
        <begin position="92"/>
        <end position="115"/>
    </location>
</feature>
<evidence type="ECO:0000256" key="2">
    <source>
        <dbReference type="ARBA" id="ARBA00022692"/>
    </source>
</evidence>
<feature type="transmembrane region" description="Helical" evidence="5">
    <location>
        <begin position="37"/>
        <end position="56"/>
    </location>
</feature>
<dbReference type="PANTHER" id="PTHR10361:SF24">
    <property type="entry name" value="P3 PROTEIN"/>
    <property type="match status" value="1"/>
</dbReference>
<feature type="transmembrane region" description="Helical" evidence="5">
    <location>
        <begin position="198"/>
        <end position="217"/>
    </location>
</feature>
<sequence>MFADVLLPLSLTLIMGSLGLTLTPADFRRVFTAPKGVGIGLMNLLLISPLLAFIIADVYGLAATLAVGVVLLGASPGGTTANLLTHLARGDVALSVSMTAVSSIASVLTVPLFLGLGAEYFDAQDISDEISMPGVAARVFLITLVPLSIGMLIRARKTDWALRNMQRARTIALCAFVIVVAGAIASEFEEIRDAFGEIAAAVITLNVLAMTVSFFIARAAKLSSRQSTAIAMELGVHNTTVALAVATSVDDELAGPAAVYGLFMFFTAGLFARFMSRRNERLEADDAGDGAVDGGVASADGASRGDRVALTADVAGAPDVVWRTVATGRGITSWFAPTKVDEDEIVMSLGVFGDAHGQVVTSEPPRRFAFAERGWFDGAPPLLTEFEVEDLGDRRSRVHLVNRVDGDTTDESREALAATEASWRPYLVALRLHLAHHAEDAPATVEVTGAARGSLDEAWDTVSEALGWRGAKVGDPAWASGPGGPAMAGPLEDIGKHEIVIRLQEPAPGYAVIAVYDGGDGPLVDVRAWLYGPGADEAAQRERAAWEAWMQERFPREGAGAPAR</sequence>
<dbReference type="InterPro" id="IPR002657">
    <property type="entry name" value="BilAc:Na_symport/Acr3"/>
</dbReference>
<dbReference type="InterPro" id="IPR038770">
    <property type="entry name" value="Na+/solute_symporter_sf"/>
</dbReference>
<evidence type="ECO:0000256" key="5">
    <source>
        <dbReference type="SAM" id="Phobius"/>
    </source>
</evidence>
<feature type="transmembrane region" description="Helical" evidence="5">
    <location>
        <begin position="135"/>
        <end position="155"/>
    </location>
</feature>
<evidence type="ECO:0000256" key="1">
    <source>
        <dbReference type="ARBA" id="ARBA00004141"/>
    </source>
</evidence>
<evidence type="ECO:0000256" key="3">
    <source>
        <dbReference type="ARBA" id="ARBA00022989"/>
    </source>
</evidence>
<feature type="transmembrane region" description="Helical" evidence="5">
    <location>
        <begin position="62"/>
        <end position="85"/>
    </location>
</feature>
<evidence type="ECO:0000256" key="4">
    <source>
        <dbReference type="ARBA" id="ARBA00023136"/>
    </source>
</evidence>
<dbReference type="CDD" id="cd07814">
    <property type="entry name" value="SRPBCC_CalC_Aha1-like"/>
    <property type="match status" value="1"/>
</dbReference>
<reference evidence="6" key="1">
    <citation type="submission" date="2020-02" db="EMBL/GenBank/DDBJ databases">
        <authorList>
            <person name="Meier V. D."/>
        </authorList>
    </citation>
    <scope>NUCLEOTIDE SEQUENCE</scope>
    <source>
        <strain evidence="6">AVDCRST_MAG85</strain>
    </source>
</reference>
<protein>
    <submittedName>
        <fullName evidence="6">Bile acid:sodium symporter</fullName>
    </submittedName>
</protein>
<feature type="transmembrane region" description="Helical" evidence="5">
    <location>
        <begin position="229"/>
        <end position="247"/>
    </location>
</feature>